<evidence type="ECO:0000313" key="2">
    <source>
        <dbReference type="Proteomes" id="UP001187315"/>
    </source>
</evidence>
<evidence type="ECO:0000313" key="1">
    <source>
        <dbReference type="EMBL" id="KAK2838809.1"/>
    </source>
</evidence>
<dbReference type="Proteomes" id="UP001187315">
    <property type="component" value="Unassembled WGS sequence"/>
</dbReference>
<accession>A0AA88MLB1</accession>
<protein>
    <submittedName>
        <fullName evidence="1">Uncharacterized protein</fullName>
    </submittedName>
</protein>
<dbReference type="AlphaFoldDB" id="A0AA88MLB1"/>
<reference evidence="1" key="1">
    <citation type="submission" date="2023-08" db="EMBL/GenBank/DDBJ databases">
        <title>Pelteobagrus vachellii genome.</title>
        <authorList>
            <person name="Liu H."/>
        </authorList>
    </citation>
    <scope>NUCLEOTIDE SEQUENCE</scope>
    <source>
        <strain evidence="1">PRFRI_2022a</strain>
        <tissue evidence="1">Muscle</tissue>
    </source>
</reference>
<organism evidence="1 2">
    <name type="scientific">Tachysurus vachellii</name>
    <name type="common">Darkbarbel catfish</name>
    <name type="synonym">Pelteobagrus vachellii</name>
    <dbReference type="NCBI Taxonomy" id="175792"/>
    <lineage>
        <taxon>Eukaryota</taxon>
        <taxon>Metazoa</taxon>
        <taxon>Chordata</taxon>
        <taxon>Craniata</taxon>
        <taxon>Vertebrata</taxon>
        <taxon>Euteleostomi</taxon>
        <taxon>Actinopterygii</taxon>
        <taxon>Neopterygii</taxon>
        <taxon>Teleostei</taxon>
        <taxon>Ostariophysi</taxon>
        <taxon>Siluriformes</taxon>
        <taxon>Bagridae</taxon>
        <taxon>Tachysurus</taxon>
    </lineage>
</organism>
<sequence>MEVSTGTVLSATNADLDDILMQLDTISETLDQLEVKTQLLQFNLTVCVTHPDKMACLLSGVEDPAGLISPELVE</sequence>
<name>A0AA88MLB1_TACVA</name>
<comment type="caution">
    <text evidence="1">The sequence shown here is derived from an EMBL/GenBank/DDBJ whole genome shotgun (WGS) entry which is preliminary data.</text>
</comment>
<dbReference type="EMBL" id="JAVHJS010000013">
    <property type="protein sequence ID" value="KAK2838809.1"/>
    <property type="molecule type" value="Genomic_DNA"/>
</dbReference>
<proteinExistence type="predicted"/>
<keyword evidence="2" id="KW-1185">Reference proteome</keyword>
<gene>
    <name evidence="1" type="ORF">Q7C36_013623</name>
</gene>